<feature type="compositionally biased region" description="Basic and acidic residues" evidence="1">
    <location>
        <begin position="10"/>
        <end position="26"/>
    </location>
</feature>
<accession>A0ABY7DX43</accession>
<keyword evidence="3" id="KW-1185">Reference proteome</keyword>
<evidence type="ECO:0000313" key="2">
    <source>
        <dbReference type="EMBL" id="WAR01382.1"/>
    </source>
</evidence>
<evidence type="ECO:0000313" key="3">
    <source>
        <dbReference type="Proteomes" id="UP001164746"/>
    </source>
</evidence>
<feature type="compositionally biased region" description="Polar residues" evidence="1">
    <location>
        <begin position="347"/>
        <end position="358"/>
    </location>
</feature>
<reference evidence="2" key="1">
    <citation type="submission" date="2022-11" db="EMBL/GenBank/DDBJ databases">
        <title>Centuries of genome instability and evolution in soft-shell clam transmissible cancer (bioRxiv).</title>
        <authorList>
            <person name="Hart S.F.M."/>
            <person name="Yonemitsu M.A."/>
            <person name="Giersch R.M."/>
            <person name="Beal B.F."/>
            <person name="Arriagada G."/>
            <person name="Davis B.W."/>
            <person name="Ostrander E.A."/>
            <person name="Goff S.P."/>
            <person name="Metzger M.J."/>
        </authorList>
    </citation>
    <scope>NUCLEOTIDE SEQUENCE</scope>
    <source>
        <strain evidence="2">MELC-2E11</strain>
        <tissue evidence="2">Siphon/mantle</tissue>
    </source>
</reference>
<feature type="region of interest" description="Disordered" evidence="1">
    <location>
        <begin position="333"/>
        <end position="365"/>
    </location>
</feature>
<sequence length="365" mass="41688">MENVSSPFTLEREPTLMPNEFRERMSAKHRSRKSSAAKSSSTRNRHAMIKQPTGTLRYSTEASNLSSYQQNNDTNSIRSAKREKSMNSVSSNEKMFSARQEYDKVMMIRNEALKKTQEEFMDNVDNLHDNGEDNLNEHTENNDEENELPRNRTYTLENGELQDILDNMRQGDTSLCEHGRQSGSSSRNTYIMDRKMSWQNDVHNNDDNNGELASTSSHIELNGDVKFMFDSVYYNQEPEGGFSIKTPPQNMQMKDIMSSLDDWGKEKDVIREKKYAVLPSIHKSSSSGTYRNNSPTSVGGLSSTVSVNNQLDFSRDRMEDDADFFADFRVNTSNIKPTPRQDPLPPIQNNTTDAMTSMSHKHVVN</sequence>
<protein>
    <submittedName>
        <fullName evidence="2">Uncharacterized protein</fullName>
    </submittedName>
</protein>
<gene>
    <name evidence="2" type="ORF">MAR_007940</name>
</gene>
<feature type="region of interest" description="Disordered" evidence="1">
    <location>
        <begin position="1"/>
        <end position="92"/>
    </location>
</feature>
<proteinExistence type="predicted"/>
<organism evidence="2 3">
    <name type="scientific">Mya arenaria</name>
    <name type="common">Soft-shell clam</name>
    <dbReference type="NCBI Taxonomy" id="6604"/>
    <lineage>
        <taxon>Eukaryota</taxon>
        <taxon>Metazoa</taxon>
        <taxon>Spiralia</taxon>
        <taxon>Lophotrochozoa</taxon>
        <taxon>Mollusca</taxon>
        <taxon>Bivalvia</taxon>
        <taxon>Autobranchia</taxon>
        <taxon>Heteroconchia</taxon>
        <taxon>Euheterodonta</taxon>
        <taxon>Imparidentia</taxon>
        <taxon>Neoheterodontei</taxon>
        <taxon>Myida</taxon>
        <taxon>Myoidea</taxon>
        <taxon>Myidae</taxon>
        <taxon>Mya</taxon>
    </lineage>
</organism>
<dbReference type="EMBL" id="CP111015">
    <property type="protein sequence ID" value="WAR01382.1"/>
    <property type="molecule type" value="Genomic_DNA"/>
</dbReference>
<feature type="region of interest" description="Disordered" evidence="1">
    <location>
        <begin position="129"/>
        <end position="151"/>
    </location>
</feature>
<dbReference type="Proteomes" id="UP001164746">
    <property type="component" value="Chromosome 4"/>
</dbReference>
<evidence type="ECO:0000256" key="1">
    <source>
        <dbReference type="SAM" id="MobiDB-lite"/>
    </source>
</evidence>
<name>A0ABY7DX43_MYAAR</name>
<feature type="compositionally biased region" description="Basic and acidic residues" evidence="1">
    <location>
        <begin position="129"/>
        <end position="141"/>
    </location>
</feature>
<feature type="compositionally biased region" description="Polar residues" evidence="1">
    <location>
        <begin position="52"/>
        <end position="78"/>
    </location>
</feature>